<evidence type="ECO:0000313" key="1">
    <source>
        <dbReference type="EMBL" id="KAF9733972.1"/>
    </source>
</evidence>
<dbReference type="Proteomes" id="UP000756921">
    <property type="component" value="Unassembled WGS sequence"/>
</dbReference>
<proteinExistence type="predicted"/>
<dbReference type="OrthoDB" id="10377242at2759"/>
<gene>
    <name evidence="1" type="ORF">PMIN01_08315</name>
</gene>
<dbReference type="EMBL" id="WJXW01000008">
    <property type="protein sequence ID" value="KAF9733972.1"/>
    <property type="molecule type" value="Genomic_DNA"/>
</dbReference>
<evidence type="ECO:0000313" key="2">
    <source>
        <dbReference type="Proteomes" id="UP000756921"/>
    </source>
</evidence>
<keyword evidence="2" id="KW-1185">Reference proteome</keyword>
<name>A0A9P6KPD8_9PLEO</name>
<organism evidence="1 2">
    <name type="scientific">Paraphaeosphaeria minitans</name>
    <dbReference type="NCBI Taxonomy" id="565426"/>
    <lineage>
        <taxon>Eukaryota</taxon>
        <taxon>Fungi</taxon>
        <taxon>Dikarya</taxon>
        <taxon>Ascomycota</taxon>
        <taxon>Pezizomycotina</taxon>
        <taxon>Dothideomycetes</taxon>
        <taxon>Pleosporomycetidae</taxon>
        <taxon>Pleosporales</taxon>
        <taxon>Massarineae</taxon>
        <taxon>Didymosphaeriaceae</taxon>
        <taxon>Paraphaeosphaeria</taxon>
    </lineage>
</organism>
<accession>A0A9P6KPD8</accession>
<protein>
    <submittedName>
        <fullName evidence="1">Uncharacterized protein</fullName>
    </submittedName>
</protein>
<dbReference type="AlphaFoldDB" id="A0A9P6KPD8"/>
<comment type="caution">
    <text evidence="1">The sequence shown here is derived from an EMBL/GenBank/DDBJ whole genome shotgun (WGS) entry which is preliminary data.</text>
</comment>
<reference evidence="1" key="1">
    <citation type="journal article" date="2020" name="Mol. Plant Microbe Interact.">
        <title>Genome Sequence of the Biocontrol Agent Coniothyrium minitans strain Conio (IMI 134523).</title>
        <authorList>
            <person name="Patel D."/>
            <person name="Shittu T.A."/>
            <person name="Baroncelli R."/>
            <person name="Muthumeenakshi S."/>
            <person name="Osborne T.H."/>
            <person name="Janganan T.K."/>
            <person name="Sreenivasaprasad S."/>
        </authorList>
    </citation>
    <scope>NUCLEOTIDE SEQUENCE</scope>
    <source>
        <strain evidence="1">Conio</strain>
    </source>
</reference>
<sequence>MRNIFQPLSYLSTRDGQRADEMQVLFAGRGRTQKSGTGTNILGWKPGTLCFLRLRAPKCDSPPLVLHAGAPSLHFWFFLRMRVWSRESGQMGGLSRVWSETFWRRWCGVAGASAWAASNRMGWEASPDGREDV</sequence>